<gene>
    <name evidence="4" type="ORF">HJC23_000465</name>
</gene>
<feature type="region of interest" description="Disordered" evidence="2">
    <location>
        <begin position="249"/>
        <end position="277"/>
    </location>
</feature>
<keyword evidence="1" id="KW-0175">Coiled coil</keyword>
<feature type="compositionally biased region" description="Basic and acidic residues" evidence="2">
    <location>
        <begin position="266"/>
        <end position="276"/>
    </location>
</feature>
<evidence type="ECO:0000256" key="1">
    <source>
        <dbReference type="SAM" id="Coils"/>
    </source>
</evidence>
<dbReference type="Pfam" id="PF10243">
    <property type="entry name" value="MIP-T3"/>
    <property type="match status" value="1"/>
</dbReference>
<evidence type="ECO:0000256" key="2">
    <source>
        <dbReference type="SAM" id="MobiDB-lite"/>
    </source>
</evidence>
<proteinExistence type="predicted"/>
<organism evidence="4 5">
    <name type="scientific">Cyclotella cryptica</name>
    <dbReference type="NCBI Taxonomy" id="29204"/>
    <lineage>
        <taxon>Eukaryota</taxon>
        <taxon>Sar</taxon>
        <taxon>Stramenopiles</taxon>
        <taxon>Ochrophyta</taxon>
        <taxon>Bacillariophyta</taxon>
        <taxon>Coscinodiscophyceae</taxon>
        <taxon>Thalassiosirophycidae</taxon>
        <taxon>Stephanodiscales</taxon>
        <taxon>Stephanodiscaceae</taxon>
        <taxon>Cyclotella</taxon>
    </lineage>
</organism>
<accession>A0ABD3Q9V2</accession>
<feature type="compositionally biased region" description="Basic and acidic residues" evidence="2">
    <location>
        <begin position="536"/>
        <end position="546"/>
    </location>
</feature>
<keyword evidence="5" id="KW-1185">Reference proteome</keyword>
<feature type="domain" description="TRAF3-interacting protein 1 N-terminal" evidence="3">
    <location>
        <begin position="79"/>
        <end position="173"/>
    </location>
</feature>
<feature type="region of interest" description="Disordered" evidence="2">
    <location>
        <begin position="521"/>
        <end position="576"/>
    </location>
</feature>
<comment type="caution">
    <text evidence="4">The sequence shown here is derived from an EMBL/GenBank/DDBJ whole genome shotgun (WGS) entry which is preliminary data.</text>
</comment>
<feature type="compositionally biased region" description="Polar residues" evidence="2">
    <location>
        <begin position="256"/>
        <end position="265"/>
    </location>
</feature>
<feature type="compositionally biased region" description="Basic and acidic residues" evidence="2">
    <location>
        <begin position="230"/>
        <end position="243"/>
    </location>
</feature>
<feature type="compositionally biased region" description="Basic residues" evidence="2">
    <location>
        <begin position="553"/>
        <end position="562"/>
    </location>
</feature>
<evidence type="ECO:0000313" key="4">
    <source>
        <dbReference type="EMBL" id="KAL3797127.1"/>
    </source>
</evidence>
<reference evidence="4 5" key="1">
    <citation type="journal article" date="2020" name="G3 (Bethesda)">
        <title>Improved Reference Genome for Cyclotella cryptica CCMP332, a Model for Cell Wall Morphogenesis, Salinity Adaptation, and Lipid Production in Diatoms (Bacillariophyta).</title>
        <authorList>
            <person name="Roberts W.R."/>
            <person name="Downey K.M."/>
            <person name="Ruck E.C."/>
            <person name="Traller J.C."/>
            <person name="Alverson A.J."/>
        </authorList>
    </citation>
    <scope>NUCLEOTIDE SEQUENCE [LARGE SCALE GENOMIC DNA]</scope>
    <source>
        <strain evidence="4 5">CCMP332</strain>
    </source>
</reference>
<feature type="coiled-coil region" evidence="1">
    <location>
        <begin position="386"/>
        <end position="437"/>
    </location>
</feature>
<evidence type="ECO:0000259" key="3">
    <source>
        <dbReference type="Pfam" id="PF10243"/>
    </source>
</evidence>
<dbReference type="EMBL" id="JABMIG020000057">
    <property type="protein sequence ID" value="KAL3797127.1"/>
    <property type="molecule type" value="Genomic_DNA"/>
</dbReference>
<feature type="region of interest" description="Disordered" evidence="2">
    <location>
        <begin position="645"/>
        <end position="688"/>
    </location>
</feature>
<dbReference type="AlphaFoldDB" id="A0ABD3Q9V2"/>
<sequence>MEDLESHNIESFDIVHQPQEKSVGIDIAESTNMSILSNPATPKEEIPSSTMETSISTTIDSIQLAIQQLDAAGNISVFLSKDVVARPPFAYFYGFVKFFAREKPSLGWDMLLLDDEMKIPQSKKEKLIFLARLLAVVSRITHYRHDIYVSPTNILCGQDVLSTHRFLKALADSTLVRHDEMAEALKNALDHSDASSYKTAVRTRAGFRCLQAVLRGSRVRKQYNTTSTARVRDNSAESDQHYEQMRRAIDKESDDQGTSNTSPNEPRYKTTSRSETEDLLESYQDVLFRKSKVEDELKVAEERLKVENDRLARILNIRSTHKKESLKPLPINPLLQTRPPFSAPSYSIVDRIANAPNNIEAPPVDEVFIDKITKLSIVERNTKKKAKAIEERERVLKQRIARSKQKESELRVQEQRISDIADKIRRQQLQLKEQKMQFEQSKLTDIVTSPSDTSRPCALCSEKEMHLRDVKDTVKQRMRLLKKREAEVIGRAQELRRREIKLMKLQHNIVDSQHTINCADTSSLGCEPQANNQTDADDKSRKEGDTNKLLGKISKRKRRRRNSREGHKEKTQLAPISCDTVEPSLIQSSCGMSVTTIAEEPSSLDEDGNTTESDSCIEDHSSEKIADVASGTCEAKKIASIAEKEMNKEAKNARTSRTDPTPKENVRKDRSILVDKRTSSRNLRLTKSGASSSKRHIFTFEKNGYEEKNSRKNITQSLLSAINDNDTESQHFAGRGSRNNMHDSGDWISSFDVQMKFAKSRLNELL</sequence>
<dbReference type="InterPro" id="IPR040468">
    <property type="entry name" value="TRAF3IP1_N"/>
</dbReference>
<evidence type="ECO:0000313" key="5">
    <source>
        <dbReference type="Proteomes" id="UP001516023"/>
    </source>
</evidence>
<dbReference type="Proteomes" id="UP001516023">
    <property type="component" value="Unassembled WGS sequence"/>
</dbReference>
<dbReference type="InterPro" id="IPR042576">
    <property type="entry name" value="TRAF3IP1_N_sf"/>
</dbReference>
<feature type="compositionally biased region" description="Polar residues" evidence="2">
    <location>
        <begin position="521"/>
        <end position="534"/>
    </location>
</feature>
<protein>
    <recommendedName>
        <fullName evidence="3">TRAF3-interacting protein 1 N-terminal domain-containing protein</fullName>
    </recommendedName>
</protein>
<feature type="region of interest" description="Disordered" evidence="2">
    <location>
        <begin position="600"/>
        <end position="620"/>
    </location>
</feature>
<feature type="region of interest" description="Disordered" evidence="2">
    <location>
        <begin position="224"/>
        <end position="243"/>
    </location>
</feature>
<dbReference type="Gene3D" id="1.10.418.50">
    <property type="entry name" value="Microtubule-binding protein MIP-T3"/>
    <property type="match status" value="1"/>
</dbReference>
<feature type="compositionally biased region" description="Basic and acidic residues" evidence="2">
    <location>
        <begin position="645"/>
        <end position="678"/>
    </location>
</feature>
<name>A0ABD3Q9V2_9STRA</name>